<comment type="subcellular location">
    <subcellularLocation>
        <location evidence="1">Cell membrane</location>
        <topology evidence="1">Multi-pass membrane protein</topology>
    </subcellularLocation>
</comment>
<feature type="transmembrane region" description="Helical" evidence="9">
    <location>
        <begin position="176"/>
        <end position="195"/>
    </location>
</feature>
<evidence type="ECO:0000256" key="3">
    <source>
        <dbReference type="ARBA" id="ARBA00022448"/>
    </source>
</evidence>
<dbReference type="GO" id="GO:0055085">
    <property type="term" value="P:transmembrane transport"/>
    <property type="evidence" value="ECO:0007669"/>
    <property type="project" value="TreeGrafter"/>
</dbReference>
<feature type="transmembrane region" description="Helical" evidence="9">
    <location>
        <begin position="235"/>
        <end position="258"/>
    </location>
</feature>
<sequence length="431" mass="44684">MSGVAKNGQSVVPRPTRGRELDEDIPYGIRIAAAWSWRVGVILLATGALIWLLSKVSFLIIPLLLAALLTALLNPVVGWLSRHKIHRGLSVALTLLGLIALITVTLIFVGRQATVGFKELWGQALEGLKQIQGWLQDGPLHLTADQLDGYIRNVVDAVQNQSSTILTGALSVGSGAGHIAAGLLLTLFILIFFLLEGRQIWGFITRLAPKKARPAIYGAGSKAWISVGNYVRIQVFVAAVDAIGIGVGAAVIGVPLALPLGLAVFLGSFIPVVGALVTGAVAVLLALVANGLVNAIIMLAIVLAVQQLESHVLQPLVMGKAVSLHPVGVILAVAAGSFLAGIPGALFAVPILAALNTAIRYIAGRGWDDDPAVAALDGTTTPATSDEEIDAAAGETPSSSAEERTELPAPVSGPGTQEKPNNSKEAASDDH</sequence>
<name>A0A1H4SPA8_9MICC</name>
<feature type="region of interest" description="Disordered" evidence="8">
    <location>
        <begin position="373"/>
        <end position="431"/>
    </location>
</feature>
<keyword evidence="4" id="KW-1003">Cell membrane</keyword>
<feature type="transmembrane region" description="Helical" evidence="9">
    <location>
        <begin position="89"/>
        <end position="110"/>
    </location>
</feature>
<dbReference type="AlphaFoldDB" id="A0A1H4SPA8"/>
<proteinExistence type="inferred from homology"/>
<keyword evidence="5 9" id="KW-0812">Transmembrane</keyword>
<comment type="similarity">
    <text evidence="2">Belongs to the autoinducer-2 exporter (AI-2E) (TC 2.A.86) family.</text>
</comment>
<feature type="transmembrane region" description="Helical" evidence="9">
    <location>
        <begin position="292"/>
        <end position="308"/>
    </location>
</feature>
<dbReference type="STRING" id="156980.SAMN04489745_2917"/>
<dbReference type="GO" id="GO:0005886">
    <property type="term" value="C:plasma membrane"/>
    <property type="evidence" value="ECO:0007669"/>
    <property type="project" value="UniProtKB-SubCell"/>
</dbReference>
<dbReference type="Proteomes" id="UP000182652">
    <property type="component" value="Unassembled WGS sequence"/>
</dbReference>
<feature type="transmembrane region" description="Helical" evidence="9">
    <location>
        <begin position="35"/>
        <end position="53"/>
    </location>
</feature>
<dbReference type="InterPro" id="IPR002549">
    <property type="entry name" value="AI-2E-like"/>
</dbReference>
<dbReference type="Pfam" id="PF01594">
    <property type="entry name" value="AI-2E_transport"/>
    <property type="match status" value="1"/>
</dbReference>
<feature type="transmembrane region" description="Helical" evidence="9">
    <location>
        <begin position="328"/>
        <end position="355"/>
    </location>
</feature>
<feature type="transmembrane region" description="Helical" evidence="9">
    <location>
        <begin position="264"/>
        <end position="285"/>
    </location>
</feature>
<dbReference type="RefSeq" id="WP_082724162.1">
    <property type="nucleotide sequence ID" value="NZ_FNSN01000003.1"/>
</dbReference>
<evidence type="ECO:0000256" key="1">
    <source>
        <dbReference type="ARBA" id="ARBA00004651"/>
    </source>
</evidence>
<keyword evidence="11" id="KW-1185">Reference proteome</keyword>
<evidence type="ECO:0000256" key="2">
    <source>
        <dbReference type="ARBA" id="ARBA00009773"/>
    </source>
</evidence>
<keyword evidence="7 9" id="KW-0472">Membrane</keyword>
<evidence type="ECO:0000256" key="8">
    <source>
        <dbReference type="SAM" id="MobiDB-lite"/>
    </source>
</evidence>
<dbReference type="PANTHER" id="PTHR21716:SF53">
    <property type="entry name" value="PERMEASE PERM-RELATED"/>
    <property type="match status" value="1"/>
</dbReference>
<keyword evidence="3" id="KW-0813">Transport</keyword>
<feature type="compositionally biased region" description="Polar residues" evidence="8">
    <location>
        <begin position="414"/>
        <end position="425"/>
    </location>
</feature>
<evidence type="ECO:0000256" key="7">
    <source>
        <dbReference type="ARBA" id="ARBA00023136"/>
    </source>
</evidence>
<organism evidence="10 11">
    <name type="scientific">Arthrobacter woluwensis</name>
    <dbReference type="NCBI Taxonomy" id="156980"/>
    <lineage>
        <taxon>Bacteria</taxon>
        <taxon>Bacillati</taxon>
        <taxon>Actinomycetota</taxon>
        <taxon>Actinomycetes</taxon>
        <taxon>Micrococcales</taxon>
        <taxon>Micrococcaceae</taxon>
        <taxon>Arthrobacter</taxon>
    </lineage>
</organism>
<gene>
    <name evidence="10" type="ORF">SAMN04489745_2917</name>
</gene>
<evidence type="ECO:0000313" key="11">
    <source>
        <dbReference type="Proteomes" id="UP000182652"/>
    </source>
</evidence>
<evidence type="ECO:0000256" key="5">
    <source>
        <dbReference type="ARBA" id="ARBA00022692"/>
    </source>
</evidence>
<evidence type="ECO:0000256" key="4">
    <source>
        <dbReference type="ARBA" id="ARBA00022475"/>
    </source>
</evidence>
<keyword evidence="6 9" id="KW-1133">Transmembrane helix</keyword>
<dbReference type="OrthoDB" id="9784366at2"/>
<evidence type="ECO:0000256" key="9">
    <source>
        <dbReference type="SAM" id="Phobius"/>
    </source>
</evidence>
<protein>
    <submittedName>
        <fullName evidence="10">Predicted PurR-regulated permease PerM</fullName>
    </submittedName>
</protein>
<feature type="transmembrane region" description="Helical" evidence="9">
    <location>
        <begin position="59"/>
        <end position="77"/>
    </location>
</feature>
<evidence type="ECO:0000313" key="10">
    <source>
        <dbReference type="EMBL" id="SEC45681.1"/>
    </source>
</evidence>
<evidence type="ECO:0000256" key="6">
    <source>
        <dbReference type="ARBA" id="ARBA00022989"/>
    </source>
</evidence>
<dbReference type="PANTHER" id="PTHR21716">
    <property type="entry name" value="TRANSMEMBRANE PROTEIN"/>
    <property type="match status" value="1"/>
</dbReference>
<reference evidence="10 11" key="1">
    <citation type="submission" date="2016-10" db="EMBL/GenBank/DDBJ databases">
        <authorList>
            <person name="de Groot N.N."/>
        </authorList>
    </citation>
    <scope>NUCLEOTIDE SEQUENCE [LARGE SCALE GENOMIC DNA]</scope>
    <source>
        <strain evidence="10 11">DSM 10495</strain>
    </source>
</reference>
<dbReference type="EMBL" id="FNSN01000003">
    <property type="protein sequence ID" value="SEC45681.1"/>
    <property type="molecule type" value="Genomic_DNA"/>
</dbReference>
<accession>A0A1H4SPA8</accession>